<dbReference type="GO" id="GO:0000724">
    <property type="term" value="P:double-strand break repair via homologous recombination"/>
    <property type="evidence" value="ECO:0007669"/>
    <property type="project" value="TreeGrafter"/>
</dbReference>
<feature type="compositionally biased region" description="Low complexity" evidence="1">
    <location>
        <begin position="368"/>
        <end position="380"/>
    </location>
</feature>
<feature type="compositionally biased region" description="Low complexity" evidence="1">
    <location>
        <begin position="397"/>
        <end position="411"/>
    </location>
</feature>
<dbReference type="OrthoDB" id="341511at2759"/>
<accession>A0A9K3LIX7</accession>
<reference evidence="4" key="1">
    <citation type="journal article" date="2021" name="Sci. Rep.">
        <title>Diploid genomic architecture of Nitzschia inconspicua, an elite biomass production diatom.</title>
        <authorList>
            <person name="Oliver A."/>
            <person name="Podell S."/>
            <person name="Pinowska A."/>
            <person name="Traller J.C."/>
            <person name="Smith S.R."/>
            <person name="McClure R."/>
            <person name="Beliaev A."/>
            <person name="Bohutskyi P."/>
            <person name="Hill E.A."/>
            <person name="Rabines A."/>
            <person name="Zheng H."/>
            <person name="Allen L.Z."/>
            <person name="Kuo A."/>
            <person name="Grigoriev I.V."/>
            <person name="Allen A.E."/>
            <person name="Hazlebeck D."/>
            <person name="Allen E.E."/>
        </authorList>
    </citation>
    <scope>NUCLEOTIDE SEQUENCE</scope>
    <source>
        <strain evidence="4">Hildebrandi</strain>
    </source>
</reference>
<reference evidence="4" key="2">
    <citation type="submission" date="2021-04" db="EMBL/GenBank/DDBJ databases">
        <authorList>
            <person name="Podell S."/>
        </authorList>
    </citation>
    <scope>NUCLEOTIDE SEQUENCE</scope>
    <source>
        <strain evidence="4">Hildebrandi</strain>
    </source>
</reference>
<dbReference type="InterPro" id="IPR049363">
    <property type="entry name" value="RMI1_N"/>
</dbReference>
<proteinExistence type="predicted"/>
<dbReference type="GO" id="GO:0016604">
    <property type="term" value="C:nuclear body"/>
    <property type="evidence" value="ECO:0007669"/>
    <property type="project" value="TreeGrafter"/>
</dbReference>
<dbReference type="PANTHER" id="PTHR14790">
    <property type="entry name" value="RECQ-MEDIATED GENOME INSTABILITY PROTEIN 1 RMI1"/>
    <property type="match status" value="1"/>
</dbReference>
<protein>
    <submittedName>
        <fullName evidence="4">RecQ mediated genome instability protein</fullName>
    </submittedName>
</protein>
<dbReference type="Pfam" id="PF21000">
    <property type="entry name" value="RMI1_N_N"/>
    <property type="match status" value="1"/>
</dbReference>
<dbReference type="GO" id="GO:0000712">
    <property type="term" value="P:resolution of meiotic recombination intermediates"/>
    <property type="evidence" value="ECO:0007669"/>
    <property type="project" value="TreeGrafter"/>
</dbReference>
<evidence type="ECO:0000259" key="2">
    <source>
        <dbReference type="Pfam" id="PF08585"/>
    </source>
</evidence>
<feature type="domain" description="RecQ mediated genome instability protein 1 OB-fold" evidence="2">
    <location>
        <begin position="151"/>
        <end position="252"/>
    </location>
</feature>
<dbReference type="Proteomes" id="UP000693970">
    <property type="component" value="Unassembled WGS sequence"/>
</dbReference>
<evidence type="ECO:0000256" key="1">
    <source>
        <dbReference type="SAM" id="MobiDB-lite"/>
    </source>
</evidence>
<dbReference type="InterPro" id="IPR013894">
    <property type="entry name" value="RMI1_OB"/>
</dbReference>
<dbReference type="Pfam" id="PF08585">
    <property type="entry name" value="RMI1_N_C"/>
    <property type="match status" value="1"/>
</dbReference>
<dbReference type="AlphaFoldDB" id="A0A9K3LIX7"/>
<dbReference type="PANTHER" id="PTHR14790:SF15">
    <property type="entry name" value="RECQ-MEDIATED GENOME INSTABILITY PROTEIN 1"/>
    <property type="match status" value="1"/>
</dbReference>
<gene>
    <name evidence="4" type="ORF">IV203_026248</name>
</gene>
<feature type="domain" description="RMI1 N-terminal" evidence="3">
    <location>
        <begin position="20"/>
        <end position="75"/>
    </location>
</feature>
<name>A0A9K3LIX7_9STRA</name>
<feature type="region of interest" description="Disordered" evidence="1">
    <location>
        <begin position="279"/>
        <end position="414"/>
    </location>
</feature>
<feature type="compositionally biased region" description="Acidic residues" evidence="1">
    <location>
        <begin position="279"/>
        <end position="290"/>
    </location>
</feature>
<dbReference type="GO" id="GO:0031422">
    <property type="term" value="C:RecQ family helicase-topoisomerase III complex"/>
    <property type="evidence" value="ECO:0007669"/>
    <property type="project" value="TreeGrafter"/>
</dbReference>
<organism evidence="4 5">
    <name type="scientific">Nitzschia inconspicua</name>
    <dbReference type="NCBI Taxonomy" id="303405"/>
    <lineage>
        <taxon>Eukaryota</taxon>
        <taxon>Sar</taxon>
        <taxon>Stramenopiles</taxon>
        <taxon>Ochrophyta</taxon>
        <taxon>Bacillariophyta</taxon>
        <taxon>Bacillariophyceae</taxon>
        <taxon>Bacillariophycidae</taxon>
        <taxon>Bacillariales</taxon>
        <taxon>Bacillariaceae</taxon>
        <taxon>Nitzschia</taxon>
    </lineage>
</organism>
<evidence type="ECO:0000313" key="4">
    <source>
        <dbReference type="EMBL" id="KAG7362888.1"/>
    </source>
</evidence>
<evidence type="ECO:0000313" key="5">
    <source>
        <dbReference type="Proteomes" id="UP000693970"/>
    </source>
</evidence>
<evidence type="ECO:0000259" key="3">
    <source>
        <dbReference type="Pfam" id="PF21000"/>
    </source>
</evidence>
<comment type="caution">
    <text evidence="4">The sequence shown here is derived from an EMBL/GenBank/DDBJ whole genome shotgun (WGS) entry which is preliminary data.</text>
</comment>
<feature type="compositionally biased region" description="Polar residues" evidence="1">
    <location>
        <begin position="354"/>
        <end position="365"/>
    </location>
</feature>
<dbReference type="EMBL" id="JAGRRH010000010">
    <property type="protein sequence ID" value="KAG7362888.1"/>
    <property type="molecule type" value="Genomic_DNA"/>
</dbReference>
<sequence>MITSSQLNEAESIQRQCLQTLGVHPSQDWLQACISHLNSSNSNNGRKHHDHPANANVMMMDRVLHQLLHADLRDVVRRRTSSSSSTITANNSIGGFQTAASALSSPISPAAQLLQHALQQSRQQQPYKQVLPATFLLLCQMEEVCDACLPAEKRLEVAVVSSNPSSSNHSSPNRCLKLCLTDGYAHNCNNSIFFVGVETQAPIPNLSATSLAGLKLLLKGSIVIRHGQLLLDPSTCIVIGGHVDALVAQQQQALQKAKQAAGVGIDPTIRALIGTGAEAENDNDENEDEAHEASGDVQPAPMVQVPEDMAPSTTTRSSLAAVHSPAPRQPPATTTTARSAWAPSNSSAQRHHYSQQVQPQQSIEYQRQRLQPQPQRTPPTVATNPTVRRPVTNPYFSGSPVSSSSSATTTTNPYAHKRTAQLAATVTANPYSHNASAPTIATTIHTDVPPNTAPPPNVSNPNEPSIMTETATSSTKNIQIMSLPNLCTLLSNLLQSKEMYESYCQQQLSFRVQLIKDASGPITFNVVKNRNYCKKDPTSQKYEYFIALVYVGMDQQHQHQHQTDAKVACRIHPSCIDPHFEVSAANLRAMTRTNREHSQHIINQGGEKVKEHYFCACAWTASLHLPAAEVWEGNKSVPERLTDLNHPILLLQDPERISS</sequence>
<keyword evidence="5" id="KW-1185">Reference proteome</keyword>
<feature type="compositionally biased region" description="Low complexity" evidence="1">
    <location>
        <begin position="331"/>
        <end position="344"/>
    </location>
</feature>